<dbReference type="EMBL" id="JTJU01000036">
    <property type="protein sequence ID" value="OBX10119.1"/>
    <property type="molecule type" value="Genomic_DNA"/>
</dbReference>
<sequence length="105" mass="11679">MAVQQTPEGLLLNIYLQPKASKDQIIGLHGEELKITITAPPIDGQANAHLLKFLSKQFKVAKSQISLRKGELNRHKQILITAPNQIPECVAALLKYSKTQLNKLQ</sequence>
<comment type="similarity">
    <text evidence="1 2">Belongs to the UPF0235 family.</text>
</comment>
<dbReference type="PANTHER" id="PTHR13420:SF7">
    <property type="entry name" value="UPF0235 PROTEIN C15ORF40"/>
    <property type="match status" value="1"/>
</dbReference>
<dbReference type="SMART" id="SM01152">
    <property type="entry name" value="DUF167"/>
    <property type="match status" value="1"/>
</dbReference>
<evidence type="ECO:0000256" key="1">
    <source>
        <dbReference type="ARBA" id="ARBA00010364"/>
    </source>
</evidence>
<dbReference type="RefSeq" id="WP_066111768.1">
    <property type="nucleotide sequence ID" value="NZ_CP103875.1"/>
</dbReference>
<dbReference type="InterPro" id="IPR003746">
    <property type="entry name" value="DUF167"/>
</dbReference>
<comment type="caution">
    <text evidence="3">The sequence shown here is derived from an EMBL/GenBank/DDBJ whole genome shotgun (WGS) entry which is preliminary data.</text>
</comment>
<dbReference type="InterPro" id="IPR036591">
    <property type="entry name" value="YggU-like_sf"/>
</dbReference>
<organism evidence="3 4">
    <name type="scientific">Gallibacterium salpingitidis</name>
    <dbReference type="NCBI Taxonomy" id="505341"/>
    <lineage>
        <taxon>Bacteria</taxon>
        <taxon>Pseudomonadati</taxon>
        <taxon>Pseudomonadota</taxon>
        <taxon>Gammaproteobacteria</taxon>
        <taxon>Pasteurellales</taxon>
        <taxon>Pasteurellaceae</taxon>
        <taxon>Gallibacterium</taxon>
    </lineage>
</organism>
<accession>A0AB36E228</accession>
<evidence type="ECO:0000313" key="3">
    <source>
        <dbReference type="EMBL" id="OBX10119.1"/>
    </source>
</evidence>
<dbReference type="NCBIfam" id="NF003466">
    <property type="entry name" value="PRK05090.1"/>
    <property type="match status" value="1"/>
</dbReference>
<protein>
    <recommendedName>
        <fullName evidence="2">UPF0235 protein QV09_06730</fullName>
    </recommendedName>
</protein>
<name>A0AB36E228_9PAST</name>
<dbReference type="AlphaFoldDB" id="A0AB36E228"/>
<dbReference type="HAMAP" id="MF_00634">
    <property type="entry name" value="UPF0235"/>
    <property type="match status" value="1"/>
</dbReference>
<dbReference type="SUPFAM" id="SSF69786">
    <property type="entry name" value="YggU-like"/>
    <property type="match status" value="1"/>
</dbReference>
<dbReference type="PANTHER" id="PTHR13420">
    <property type="entry name" value="UPF0235 PROTEIN C15ORF40"/>
    <property type="match status" value="1"/>
</dbReference>
<dbReference type="NCBIfam" id="TIGR00251">
    <property type="entry name" value="DUF167 family protein"/>
    <property type="match status" value="1"/>
</dbReference>
<reference evidence="3 4" key="1">
    <citation type="submission" date="2014-11" db="EMBL/GenBank/DDBJ databases">
        <title>Pan-genome of Gallibacterium spp.</title>
        <authorList>
            <person name="Kudirkiene E."/>
            <person name="Bojesen A.M."/>
        </authorList>
    </citation>
    <scope>NUCLEOTIDE SEQUENCE [LARGE SCALE GENOMIC DNA]</scope>
    <source>
        <strain evidence="3 4">18469/18</strain>
    </source>
</reference>
<gene>
    <name evidence="3" type="ORF">QV09_06730</name>
</gene>
<evidence type="ECO:0000313" key="4">
    <source>
        <dbReference type="Proteomes" id="UP000092527"/>
    </source>
</evidence>
<dbReference type="Proteomes" id="UP000092527">
    <property type="component" value="Unassembled WGS sequence"/>
</dbReference>
<dbReference type="GO" id="GO:0005737">
    <property type="term" value="C:cytoplasm"/>
    <property type="evidence" value="ECO:0007669"/>
    <property type="project" value="TreeGrafter"/>
</dbReference>
<proteinExistence type="inferred from homology"/>
<dbReference type="Pfam" id="PF02594">
    <property type="entry name" value="DUF167"/>
    <property type="match status" value="1"/>
</dbReference>
<dbReference type="Gene3D" id="3.30.1200.10">
    <property type="entry name" value="YggU-like"/>
    <property type="match status" value="1"/>
</dbReference>
<evidence type="ECO:0000256" key="2">
    <source>
        <dbReference type="HAMAP-Rule" id="MF_00634"/>
    </source>
</evidence>